<evidence type="ECO:0008006" key="3">
    <source>
        <dbReference type="Google" id="ProtNLM"/>
    </source>
</evidence>
<dbReference type="AlphaFoldDB" id="A0A0B1ZH12"/>
<dbReference type="STRING" id="1348853.LK12_17565"/>
<dbReference type="Proteomes" id="UP000031057">
    <property type="component" value="Unassembled WGS sequence"/>
</dbReference>
<proteinExistence type="predicted"/>
<dbReference type="SUPFAM" id="SSF54909">
    <property type="entry name" value="Dimeric alpha+beta barrel"/>
    <property type="match status" value="1"/>
</dbReference>
<comment type="caution">
    <text evidence="1">The sequence shown here is derived from an EMBL/GenBank/DDBJ whole genome shotgun (WGS) entry which is preliminary data.</text>
</comment>
<dbReference type="InterPro" id="IPR011008">
    <property type="entry name" value="Dimeric_a/b-barrel"/>
</dbReference>
<gene>
    <name evidence="1" type="ORF">LK12_17565</name>
</gene>
<dbReference type="EMBL" id="JTDI01000005">
    <property type="protein sequence ID" value="KHK90396.1"/>
    <property type="molecule type" value="Genomic_DNA"/>
</dbReference>
<reference evidence="1 2" key="1">
    <citation type="submission" date="2014-10" db="EMBL/GenBank/DDBJ databases">
        <title>Genome sequence of Novosphingobium malaysiense MUSC 273(T).</title>
        <authorList>
            <person name="Lee L.-H."/>
        </authorList>
    </citation>
    <scope>NUCLEOTIDE SEQUENCE [LARGE SCALE GENOMIC DNA]</scope>
    <source>
        <strain evidence="1 2">MUSC 273</strain>
    </source>
</reference>
<sequence>MGERKVEKAIFAFKRHPSRAMADFEDYYVNRHAALGRTLLRCSSGYRVNITHAENGPDAYTEQWLHKVTDILDPLTAYGSMEDFEMVLADDRDLFAGFELYVVEREEEVVPGIAPPFVQGAMTPGGKTISAFADAVALPPVPAGARRVIDNHVCCKLGFTAAGLIERKSSEVAVFRMCWAEDGGSIEGPGAALVNEYRQLEEPAPGWHRVCIRAPESDAGAGQ</sequence>
<evidence type="ECO:0000313" key="1">
    <source>
        <dbReference type="EMBL" id="KHK90396.1"/>
    </source>
</evidence>
<protein>
    <recommendedName>
        <fullName evidence="3">EthD domain-containing protein</fullName>
    </recommendedName>
</protein>
<organism evidence="1 2">
    <name type="scientific">Novosphingobium malaysiense</name>
    <dbReference type="NCBI Taxonomy" id="1348853"/>
    <lineage>
        <taxon>Bacteria</taxon>
        <taxon>Pseudomonadati</taxon>
        <taxon>Pseudomonadota</taxon>
        <taxon>Alphaproteobacteria</taxon>
        <taxon>Sphingomonadales</taxon>
        <taxon>Sphingomonadaceae</taxon>
        <taxon>Novosphingobium</taxon>
    </lineage>
</organism>
<evidence type="ECO:0000313" key="2">
    <source>
        <dbReference type="Proteomes" id="UP000031057"/>
    </source>
</evidence>
<name>A0A0B1ZH12_9SPHN</name>
<accession>A0A0B1ZH12</accession>
<keyword evidence="2" id="KW-1185">Reference proteome</keyword>